<reference evidence="6" key="1">
    <citation type="submission" date="2015-04" db="EMBL/GenBank/DDBJ databases">
        <title>Physiological reanalysis, assessment of diazotrophy, and genome sequences of multiple isolates of Streptomyces thermoautotrophicus.</title>
        <authorList>
            <person name="MacKellar D.C."/>
            <person name="Lieber L."/>
            <person name="Norman J."/>
            <person name="Bolger A."/>
            <person name="Tobin C."/>
            <person name="Murray J.W."/>
            <person name="Chang R."/>
            <person name="Ford T."/>
            <person name="Nguyen P.Q."/>
            <person name="Woodward J."/>
            <person name="Permingeat H."/>
            <person name="Joshi N.S."/>
            <person name="Silver P.A."/>
            <person name="Usadel B."/>
            <person name="Rutherford A.W."/>
            <person name="Friesen M."/>
            <person name="Prell J."/>
        </authorList>
    </citation>
    <scope>NUCLEOTIDE SEQUENCE [LARGE SCALE GENOMIC DNA]</scope>
    <source>
        <strain evidence="6">H1</strain>
    </source>
</reference>
<dbReference type="InterPro" id="IPR057326">
    <property type="entry name" value="KR_dom"/>
</dbReference>
<dbReference type="PRINTS" id="PR00081">
    <property type="entry name" value="GDHRDH"/>
</dbReference>
<dbReference type="PATRIC" id="fig|1469144.10.peg.1955"/>
<comment type="caution">
    <text evidence="5">The sequence shown here is derived from an EMBL/GenBank/DDBJ whole genome shotgun (WGS) entry which is preliminary data.</text>
</comment>
<evidence type="ECO:0000313" key="5">
    <source>
        <dbReference type="EMBL" id="KWX00780.1"/>
    </source>
</evidence>
<dbReference type="Pfam" id="PF00106">
    <property type="entry name" value="adh_short"/>
    <property type="match status" value="1"/>
</dbReference>
<dbReference type="InterPro" id="IPR002347">
    <property type="entry name" value="SDR_fam"/>
</dbReference>
<dbReference type="AlphaFoldDB" id="A0A132MSS7"/>
<dbReference type="PANTHER" id="PTHR44196">
    <property type="entry name" value="DEHYDROGENASE/REDUCTASE SDR FAMILY MEMBER 7B"/>
    <property type="match status" value="1"/>
</dbReference>
<dbReference type="InterPro" id="IPR020904">
    <property type="entry name" value="Sc_DH/Rdtase_CS"/>
</dbReference>
<dbReference type="EMBL" id="LAXD01000001">
    <property type="protein sequence ID" value="KWX00780.1"/>
    <property type="molecule type" value="Genomic_DNA"/>
</dbReference>
<dbReference type="SUPFAM" id="SSF51735">
    <property type="entry name" value="NAD(P)-binding Rossmann-fold domains"/>
    <property type="match status" value="1"/>
</dbReference>
<proteinExistence type="inferred from homology"/>
<feature type="domain" description="Ketoreductase" evidence="4">
    <location>
        <begin position="1"/>
        <end position="164"/>
    </location>
</feature>
<dbReference type="SMART" id="SM00822">
    <property type="entry name" value="PKS_KR"/>
    <property type="match status" value="1"/>
</dbReference>
<dbReference type="GO" id="GO:0016020">
    <property type="term" value="C:membrane"/>
    <property type="evidence" value="ECO:0007669"/>
    <property type="project" value="TreeGrafter"/>
</dbReference>
<comment type="similarity">
    <text evidence="1 3">Belongs to the short-chain dehydrogenases/reductases (SDR) family.</text>
</comment>
<dbReference type="InterPro" id="IPR036291">
    <property type="entry name" value="NAD(P)-bd_dom_sf"/>
</dbReference>
<dbReference type="PROSITE" id="PS00061">
    <property type="entry name" value="ADH_SHORT"/>
    <property type="match status" value="1"/>
</dbReference>
<dbReference type="PRINTS" id="PR00080">
    <property type="entry name" value="SDRFAMILY"/>
</dbReference>
<dbReference type="Gene3D" id="3.40.50.720">
    <property type="entry name" value="NAD(P)-binding Rossmann-like Domain"/>
    <property type="match status" value="1"/>
</dbReference>
<keyword evidence="6" id="KW-1185">Reference proteome</keyword>
<evidence type="ECO:0000256" key="2">
    <source>
        <dbReference type="ARBA" id="ARBA00023002"/>
    </source>
</evidence>
<gene>
    <name evidence="5" type="ORF">LI90_1803</name>
</gene>
<organism evidence="5 6">
    <name type="scientific">Carbonactinospora thermoautotrophica</name>
    <dbReference type="NCBI Taxonomy" id="1469144"/>
    <lineage>
        <taxon>Bacteria</taxon>
        <taxon>Bacillati</taxon>
        <taxon>Actinomycetota</taxon>
        <taxon>Actinomycetes</taxon>
        <taxon>Kitasatosporales</taxon>
        <taxon>Carbonactinosporaceae</taxon>
        <taxon>Carbonactinospora</taxon>
    </lineage>
</organism>
<evidence type="ECO:0000256" key="3">
    <source>
        <dbReference type="RuleBase" id="RU000363"/>
    </source>
</evidence>
<name>A0A132MSS7_9ACTN</name>
<evidence type="ECO:0000313" key="6">
    <source>
        <dbReference type="Proteomes" id="UP000070188"/>
    </source>
</evidence>
<accession>A0A132MSS7</accession>
<dbReference type="Proteomes" id="UP000070188">
    <property type="component" value="Unassembled WGS sequence"/>
</dbReference>
<sequence>MVTGAAGGLGRAFCERLTARGYAVVGADLAGADERLDVTDPQACRELARRVQPDVWVNNAGVLGAGSVAEQPDAEIERVVAVNLLGVVHGSRAAVEVMRARGSGHILNVGSLASWVPVPGEVIYAATKHAVQAFTVGLAAELRGTGIRVSLLCPDGIWTPMLHDRLADPAASLSFSGRRLLSADEVAARGVALIERGSGVLTIGSLPRSRAVLCRLLGIVPELSLRLFPVFDALGRRNQRRLRVGR</sequence>
<evidence type="ECO:0000256" key="1">
    <source>
        <dbReference type="ARBA" id="ARBA00006484"/>
    </source>
</evidence>
<dbReference type="CDD" id="cd05233">
    <property type="entry name" value="SDR_c"/>
    <property type="match status" value="1"/>
</dbReference>
<dbReference type="STRING" id="1469144.LI90_1803"/>
<dbReference type="GO" id="GO:0016491">
    <property type="term" value="F:oxidoreductase activity"/>
    <property type="evidence" value="ECO:0007669"/>
    <property type="project" value="UniProtKB-KW"/>
</dbReference>
<keyword evidence="2" id="KW-0560">Oxidoreductase</keyword>
<protein>
    <submittedName>
        <fullName evidence="5">Short-chain dehydrogenase/reductase SDR</fullName>
    </submittedName>
</protein>
<evidence type="ECO:0000259" key="4">
    <source>
        <dbReference type="SMART" id="SM00822"/>
    </source>
</evidence>
<dbReference type="PANTHER" id="PTHR44196:SF1">
    <property type="entry name" value="DEHYDROGENASE_REDUCTASE SDR FAMILY MEMBER 7B"/>
    <property type="match status" value="1"/>
</dbReference>